<dbReference type="eggNOG" id="ENOG502QWHE">
    <property type="taxonomic scope" value="Eukaryota"/>
</dbReference>
<name>R8BR00_PHAM7</name>
<dbReference type="Gene3D" id="3.20.20.40">
    <property type="entry name" value="1, 4-beta cellobiohydrolase"/>
    <property type="match status" value="2"/>
</dbReference>
<protein>
    <recommendedName>
        <fullName evidence="9">Glucanase</fullName>
        <ecNumber evidence="9">3.2.1.-</ecNumber>
    </recommendedName>
</protein>
<evidence type="ECO:0000256" key="3">
    <source>
        <dbReference type="ARBA" id="ARBA00023277"/>
    </source>
</evidence>
<comment type="similarity">
    <text evidence="9">Belongs to the glycosyl hydrolase family 6.</text>
</comment>
<feature type="binding site" evidence="7">
    <location>
        <position position="296"/>
    </location>
    <ligand>
        <name>substrate</name>
    </ligand>
</feature>
<dbReference type="OrthoDB" id="64893at2759"/>
<dbReference type="PROSITE" id="PS00655">
    <property type="entry name" value="GLYCOSYL_HYDROL_F6_1"/>
    <property type="match status" value="1"/>
</dbReference>
<feature type="binding site" evidence="7">
    <location>
        <position position="164"/>
    </location>
    <ligand>
        <name>substrate</name>
    </ligand>
</feature>
<dbReference type="EMBL" id="KB932968">
    <property type="protein sequence ID" value="EOO01720.1"/>
    <property type="molecule type" value="Genomic_DNA"/>
</dbReference>
<dbReference type="Pfam" id="PF01341">
    <property type="entry name" value="Glyco_hydro_6"/>
    <property type="match status" value="2"/>
</dbReference>
<feature type="binding site" evidence="7">
    <location>
        <position position="264"/>
    </location>
    <ligand>
        <name>substrate</name>
    </ligand>
</feature>
<evidence type="ECO:0000256" key="1">
    <source>
        <dbReference type="ARBA" id="ARBA00022801"/>
    </source>
</evidence>
<dbReference type="InterPro" id="IPR001524">
    <property type="entry name" value="Glyco_hydro_6_CS"/>
</dbReference>
<gene>
    <name evidence="10" type="ORF">UCRPA7_2769</name>
</gene>
<dbReference type="HOGENOM" id="CLU_015488_0_0_1"/>
<evidence type="ECO:0000256" key="6">
    <source>
        <dbReference type="PIRSR" id="PIRSR001100-1"/>
    </source>
</evidence>
<evidence type="ECO:0000256" key="7">
    <source>
        <dbReference type="PIRSR" id="PIRSR001100-2"/>
    </source>
</evidence>
<keyword evidence="3 9" id="KW-0119">Carbohydrate metabolism</keyword>
<keyword evidence="11" id="KW-1185">Reference proteome</keyword>
<dbReference type="AlphaFoldDB" id="R8BR00"/>
<dbReference type="KEGG" id="tmn:UCRPA7_2769"/>
<keyword evidence="2 9" id="KW-0136">Cellulose degradation</keyword>
<dbReference type="InterPro" id="IPR036434">
    <property type="entry name" value="Beta_cellobiohydrolase_sf"/>
</dbReference>
<proteinExistence type="inferred from homology"/>
<feature type="binding site" evidence="7">
    <location>
        <position position="292"/>
    </location>
    <ligand>
        <name>substrate</name>
    </ligand>
</feature>
<evidence type="ECO:0000256" key="8">
    <source>
        <dbReference type="PROSITE-ProRule" id="PRU10056"/>
    </source>
</evidence>
<keyword evidence="1 9" id="KW-0378">Hydrolase</keyword>
<organism evidence="10 11">
    <name type="scientific">Phaeoacremonium minimum (strain UCR-PA7)</name>
    <name type="common">Esca disease fungus</name>
    <name type="synonym">Togninia minima</name>
    <dbReference type="NCBI Taxonomy" id="1286976"/>
    <lineage>
        <taxon>Eukaryota</taxon>
        <taxon>Fungi</taxon>
        <taxon>Dikarya</taxon>
        <taxon>Ascomycota</taxon>
        <taxon>Pezizomycotina</taxon>
        <taxon>Sordariomycetes</taxon>
        <taxon>Sordariomycetidae</taxon>
        <taxon>Togniniales</taxon>
        <taxon>Togniniaceae</taxon>
        <taxon>Phaeoacremonium</taxon>
    </lineage>
</organism>
<evidence type="ECO:0000256" key="9">
    <source>
        <dbReference type="RuleBase" id="RU361186"/>
    </source>
</evidence>
<evidence type="ECO:0000256" key="5">
    <source>
        <dbReference type="ARBA" id="ARBA00023326"/>
    </source>
</evidence>
<keyword evidence="9" id="KW-0732">Signal</keyword>
<evidence type="ECO:0000256" key="2">
    <source>
        <dbReference type="ARBA" id="ARBA00023001"/>
    </source>
</evidence>
<feature type="binding site" evidence="7">
    <location>
        <position position="161"/>
    </location>
    <ligand>
        <name>substrate</name>
    </ligand>
</feature>
<accession>R8BR00</accession>
<feature type="active site" description="Proton acceptor" evidence="6">
    <location>
        <position position="298"/>
    </location>
</feature>
<dbReference type="Proteomes" id="UP000014074">
    <property type="component" value="Unassembled WGS sequence"/>
</dbReference>
<dbReference type="PANTHER" id="PTHR34876:SF2">
    <property type="entry name" value="GLUCANASE"/>
    <property type="match status" value="1"/>
</dbReference>
<dbReference type="GO" id="GO:0004553">
    <property type="term" value="F:hydrolase activity, hydrolyzing O-glycosyl compounds"/>
    <property type="evidence" value="ECO:0007669"/>
    <property type="project" value="InterPro"/>
</dbReference>
<keyword evidence="4 9" id="KW-0326">Glycosidase</keyword>
<evidence type="ECO:0000313" key="10">
    <source>
        <dbReference type="EMBL" id="EOO01720.1"/>
    </source>
</evidence>
<keyword evidence="5 9" id="KW-0624">Polysaccharide degradation</keyword>
<dbReference type="PIRSF" id="PIRSF001100">
    <property type="entry name" value="Beta_cellobiohydrolase"/>
    <property type="match status" value="1"/>
</dbReference>
<reference evidence="11" key="1">
    <citation type="journal article" date="2013" name="Genome Announc.">
        <title>Draft genome sequence of the ascomycete Phaeoacremonium aleophilum strain UCR-PA7, a causal agent of the esca disease complex in grapevines.</title>
        <authorList>
            <person name="Blanco-Ulate B."/>
            <person name="Rolshausen P."/>
            <person name="Cantu D."/>
        </authorList>
    </citation>
    <scope>NUCLEOTIDE SEQUENCE [LARGE SCALE GENOMIC DNA]</scope>
    <source>
        <strain evidence="11">UCR-PA7</strain>
    </source>
</reference>
<sequence length="343" mass="36504">MKYLTSAVATLVATALAAPTETGQEVPRQAGSACSSAVTLDASTNVFKKYTLHPNKFYRDEVNAAVEQLSDSSLADAAKKVADVGSFLWIDTIANIAKIEPAVADVPCTNILGLVIYDLPGRDCAAKASNGELKVGYRDGVAYAIKNLNLPNVVMYLDAGHGGWLGWDANLSPGAKELANAYKNGGSPKQLRGFATNTAGWNSWDQSPGEFASASDAKYNKCQNEKIYVDTFAPLLKSAGMPNHAIIDTGRNAVTGLRKEWGDWCNVNGAGFGVRPTADTGDDLADAFVWIKPGGESDGTSDSSATRYDSFCGKDDAYKPAPEAGTWNQAYFEMLIKNAKPSF</sequence>
<evidence type="ECO:0000313" key="11">
    <source>
        <dbReference type="Proteomes" id="UP000014074"/>
    </source>
</evidence>
<evidence type="ECO:0000256" key="4">
    <source>
        <dbReference type="ARBA" id="ARBA00023295"/>
    </source>
</evidence>
<feature type="active site" evidence="8">
    <location>
        <position position="123"/>
    </location>
</feature>
<dbReference type="GeneID" id="19323051"/>
<dbReference type="GO" id="GO:0030245">
    <property type="term" value="P:cellulose catabolic process"/>
    <property type="evidence" value="ECO:0007669"/>
    <property type="project" value="UniProtKB-KW"/>
</dbReference>
<dbReference type="PANTHER" id="PTHR34876">
    <property type="match status" value="1"/>
</dbReference>
<dbReference type="RefSeq" id="XP_007913530.1">
    <property type="nucleotide sequence ID" value="XM_007915339.1"/>
</dbReference>
<dbReference type="InterPro" id="IPR016288">
    <property type="entry name" value="Beta_cellobiohydrolase"/>
</dbReference>
<feature type="chain" id="PRO_5005145904" description="Glucanase" evidence="9">
    <location>
        <begin position="18"/>
        <end position="343"/>
    </location>
</feature>
<dbReference type="EC" id="3.2.1.-" evidence="9"/>
<dbReference type="SUPFAM" id="SSF51989">
    <property type="entry name" value="Glycosyl hydrolases family 6, cellulases"/>
    <property type="match status" value="1"/>
</dbReference>
<feature type="signal peptide" evidence="9">
    <location>
        <begin position="1"/>
        <end position="17"/>
    </location>
</feature>
<dbReference type="PRINTS" id="PR00733">
    <property type="entry name" value="GLHYDRLASE6"/>
</dbReference>